<dbReference type="NCBIfam" id="TIGR02432">
    <property type="entry name" value="lysidine_TilS_N"/>
    <property type="match status" value="1"/>
</dbReference>
<keyword evidence="3 8" id="KW-0436">Ligase</keyword>
<evidence type="ECO:0000259" key="9">
    <source>
        <dbReference type="SMART" id="SM00977"/>
    </source>
</evidence>
<gene>
    <name evidence="8" type="primary">tilS</name>
    <name evidence="10" type="ORF">EDD58_104151</name>
</gene>
<dbReference type="InterPro" id="IPR014729">
    <property type="entry name" value="Rossmann-like_a/b/a_fold"/>
</dbReference>
<evidence type="ECO:0000256" key="7">
    <source>
        <dbReference type="ARBA" id="ARBA00048539"/>
    </source>
</evidence>
<dbReference type="RefSeq" id="WP_131924841.1">
    <property type="nucleotide sequence ID" value="NZ_SMAG01000004.1"/>
</dbReference>
<dbReference type="Gene3D" id="3.40.50.620">
    <property type="entry name" value="HUPs"/>
    <property type="match status" value="1"/>
</dbReference>
<keyword evidence="5 8" id="KW-0547">Nucleotide-binding</keyword>
<evidence type="ECO:0000313" key="10">
    <source>
        <dbReference type="EMBL" id="TCS94282.1"/>
    </source>
</evidence>
<keyword evidence="2 8" id="KW-0963">Cytoplasm</keyword>
<dbReference type="OrthoDB" id="9807403at2"/>
<comment type="subcellular location">
    <subcellularLocation>
        <location evidence="1 8">Cytoplasm</location>
    </subcellularLocation>
</comment>
<comment type="domain">
    <text evidence="8">The N-terminal region contains the highly conserved SGGXDS motif, predicted to be a P-loop motif involved in ATP binding.</text>
</comment>
<evidence type="ECO:0000256" key="4">
    <source>
        <dbReference type="ARBA" id="ARBA00022694"/>
    </source>
</evidence>
<dbReference type="GO" id="GO:0006400">
    <property type="term" value="P:tRNA modification"/>
    <property type="evidence" value="ECO:0007669"/>
    <property type="project" value="UniProtKB-UniRule"/>
</dbReference>
<reference evidence="10 11" key="1">
    <citation type="submission" date="2019-03" db="EMBL/GenBank/DDBJ databases">
        <title>Genomic Encyclopedia of Type Strains, Phase IV (KMG-IV): sequencing the most valuable type-strain genomes for metagenomic binning, comparative biology and taxonomic classification.</title>
        <authorList>
            <person name="Goeker M."/>
        </authorList>
    </citation>
    <scope>NUCLEOTIDE SEQUENCE [LARGE SCALE GENOMIC DNA]</scope>
    <source>
        <strain evidence="10 11">DSM 45707</strain>
    </source>
</reference>
<dbReference type="PANTHER" id="PTHR43033:SF1">
    <property type="entry name" value="TRNA(ILE)-LYSIDINE SYNTHASE-RELATED"/>
    <property type="match status" value="1"/>
</dbReference>
<dbReference type="InterPro" id="IPR011063">
    <property type="entry name" value="TilS/TtcA_N"/>
</dbReference>
<dbReference type="InterPro" id="IPR012094">
    <property type="entry name" value="tRNA_Ile_lys_synt"/>
</dbReference>
<dbReference type="AlphaFoldDB" id="A0A4R3L4N6"/>
<keyword evidence="4 8" id="KW-0819">tRNA processing</keyword>
<dbReference type="Pfam" id="PF11734">
    <property type="entry name" value="TilS_C"/>
    <property type="match status" value="1"/>
</dbReference>
<keyword evidence="6 8" id="KW-0067">ATP-binding</keyword>
<accession>A0A4R3L4N6</accession>
<evidence type="ECO:0000256" key="8">
    <source>
        <dbReference type="HAMAP-Rule" id="MF_01161"/>
    </source>
</evidence>
<dbReference type="SUPFAM" id="SSF52402">
    <property type="entry name" value="Adenine nucleotide alpha hydrolases-like"/>
    <property type="match status" value="1"/>
</dbReference>
<dbReference type="InterPro" id="IPR012796">
    <property type="entry name" value="Lysidine-tRNA-synth_C"/>
</dbReference>
<dbReference type="GO" id="GO:0032267">
    <property type="term" value="F:tRNA(Ile)-lysidine synthase activity"/>
    <property type="evidence" value="ECO:0007669"/>
    <property type="project" value="UniProtKB-EC"/>
</dbReference>
<evidence type="ECO:0000256" key="3">
    <source>
        <dbReference type="ARBA" id="ARBA00022598"/>
    </source>
</evidence>
<comment type="similarity">
    <text evidence="8">Belongs to the tRNA(Ile)-lysidine synthase family.</text>
</comment>
<protein>
    <recommendedName>
        <fullName evidence="8">tRNA(Ile)-lysidine synthase</fullName>
        <ecNumber evidence="8">6.3.4.19</ecNumber>
    </recommendedName>
    <alternativeName>
        <fullName evidence="8">tRNA(Ile)-2-lysyl-cytidine synthase</fullName>
    </alternativeName>
    <alternativeName>
        <fullName evidence="8">tRNA(Ile)-lysidine synthetase</fullName>
    </alternativeName>
</protein>
<dbReference type="SMART" id="SM00977">
    <property type="entry name" value="TilS_C"/>
    <property type="match status" value="1"/>
</dbReference>
<evidence type="ECO:0000256" key="2">
    <source>
        <dbReference type="ARBA" id="ARBA00022490"/>
    </source>
</evidence>
<comment type="function">
    <text evidence="8">Ligates lysine onto the cytidine present at position 34 of the AUA codon-specific tRNA(Ile) that contains the anticodon CAU, in an ATP-dependent manner. Cytidine is converted to lysidine, thus changing the amino acid specificity of the tRNA from methionine to isoleucine.</text>
</comment>
<dbReference type="CDD" id="cd01992">
    <property type="entry name" value="TilS_N"/>
    <property type="match status" value="1"/>
</dbReference>
<dbReference type="InterPro" id="IPR012795">
    <property type="entry name" value="tRNA_Ile_lys_synt_N"/>
</dbReference>
<dbReference type="NCBIfam" id="TIGR02433">
    <property type="entry name" value="lysidine_TilS_C"/>
    <property type="match status" value="1"/>
</dbReference>
<dbReference type="GO" id="GO:0005524">
    <property type="term" value="F:ATP binding"/>
    <property type="evidence" value="ECO:0007669"/>
    <property type="project" value="UniProtKB-UniRule"/>
</dbReference>
<dbReference type="SUPFAM" id="SSF56037">
    <property type="entry name" value="PheT/TilS domain"/>
    <property type="match status" value="1"/>
</dbReference>
<dbReference type="Proteomes" id="UP000294937">
    <property type="component" value="Unassembled WGS sequence"/>
</dbReference>
<comment type="catalytic activity">
    <reaction evidence="7 8">
        <text>cytidine(34) in tRNA(Ile2) + L-lysine + ATP = lysidine(34) in tRNA(Ile2) + AMP + diphosphate + H(+)</text>
        <dbReference type="Rhea" id="RHEA:43744"/>
        <dbReference type="Rhea" id="RHEA-COMP:10625"/>
        <dbReference type="Rhea" id="RHEA-COMP:10670"/>
        <dbReference type="ChEBI" id="CHEBI:15378"/>
        <dbReference type="ChEBI" id="CHEBI:30616"/>
        <dbReference type="ChEBI" id="CHEBI:32551"/>
        <dbReference type="ChEBI" id="CHEBI:33019"/>
        <dbReference type="ChEBI" id="CHEBI:82748"/>
        <dbReference type="ChEBI" id="CHEBI:83665"/>
        <dbReference type="ChEBI" id="CHEBI:456215"/>
        <dbReference type="EC" id="6.3.4.19"/>
    </reaction>
</comment>
<evidence type="ECO:0000256" key="5">
    <source>
        <dbReference type="ARBA" id="ARBA00022741"/>
    </source>
</evidence>
<keyword evidence="11" id="KW-1185">Reference proteome</keyword>
<name>A0A4R3L4N6_9BACL</name>
<proteinExistence type="inferred from homology"/>
<evidence type="ECO:0000256" key="1">
    <source>
        <dbReference type="ARBA" id="ARBA00004496"/>
    </source>
</evidence>
<organism evidence="10 11">
    <name type="scientific">Hazenella coriacea</name>
    <dbReference type="NCBI Taxonomy" id="1179467"/>
    <lineage>
        <taxon>Bacteria</taxon>
        <taxon>Bacillati</taxon>
        <taxon>Bacillota</taxon>
        <taxon>Bacilli</taxon>
        <taxon>Bacillales</taxon>
        <taxon>Thermoactinomycetaceae</taxon>
        <taxon>Hazenella</taxon>
    </lineage>
</organism>
<dbReference type="EC" id="6.3.4.19" evidence="8"/>
<sequence>MFLEQLKQQIEQQQLFNHGEKLLVAVSGGPDSMALLYGLHQLSRQNDWKLFVVHVNHQLRGADSEQDEEYVCRKCKDWNIPYAVDRIDVVKQVQQTGENKQAVSRKLRYESFLQVAKKWDIHTCVLAHHADDQVETVLMRLIRGTGVQGLTGIQQVRHWRGLRLVRPLLHVSREMIENYCEQEFLEPRMDLSNLSTEYTRNRVRLELIPLLKSYNPQMKQSILQLSDLVRDEEEVWDDLVQKSLSEILLKKEKDYITIALTPFLQLPVALQRRTVKLILNCYLRQGVHEATLESVEQVRYVAAHNHPSVTVHLPGDWVAQKEYQVLHLQKKTKGKRVSASKSVHDKISLSIPGVTSLEGLLGKIEVIVSNKALSEIDSCCDWAVFDAEQLLDRLYVRSRQPGDRMTCIGMDGTKKLKNLFMEAKIPRQHRHVHPVVLSGETIIWVPGIRRSKDAQITSKTKSYLTMRWIVE</sequence>
<feature type="domain" description="Lysidine-tRNA(Ile) synthetase C-terminal" evidence="9">
    <location>
        <begin position="394"/>
        <end position="468"/>
    </location>
</feature>
<evidence type="ECO:0000256" key="6">
    <source>
        <dbReference type="ARBA" id="ARBA00022840"/>
    </source>
</evidence>
<dbReference type="EMBL" id="SMAG01000004">
    <property type="protein sequence ID" value="TCS94282.1"/>
    <property type="molecule type" value="Genomic_DNA"/>
</dbReference>
<dbReference type="HAMAP" id="MF_01161">
    <property type="entry name" value="tRNA_Ile_lys_synt"/>
    <property type="match status" value="1"/>
</dbReference>
<evidence type="ECO:0000313" key="11">
    <source>
        <dbReference type="Proteomes" id="UP000294937"/>
    </source>
</evidence>
<dbReference type="PANTHER" id="PTHR43033">
    <property type="entry name" value="TRNA(ILE)-LYSIDINE SYNTHASE-RELATED"/>
    <property type="match status" value="1"/>
</dbReference>
<comment type="caution">
    <text evidence="10">The sequence shown here is derived from an EMBL/GenBank/DDBJ whole genome shotgun (WGS) entry which is preliminary data.</text>
</comment>
<feature type="binding site" evidence="8">
    <location>
        <begin position="27"/>
        <end position="32"/>
    </location>
    <ligand>
        <name>ATP</name>
        <dbReference type="ChEBI" id="CHEBI:30616"/>
    </ligand>
</feature>
<dbReference type="Gene3D" id="3.30.465.60">
    <property type="match status" value="1"/>
</dbReference>
<dbReference type="Pfam" id="PF01171">
    <property type="entry name" value="ATP_bind_3"/>
    <property type="match status" value="1"/>
</dbReference>
<dbReference type="GO" id="GO:0005737">
    <property type="term" value="C:cytoplasm"/>
    <property type="evidence" value="ECO:0007669"/>
    <property type="project" value="UniProtKB-SubCell"/>
</dbReference>
<dbReference type="SUPFAM" id="SSF82829">
    <property type="entry name" value="MesJ substrate recognition domain-like"/>
    <property type="match status" value="1"/>
</dbReference>